<dbReference type="PANTHER" id="PTHR41774:SF1">
    <property type="entry name" value="NGG1P INTERACTING FACTOR NIF3"/>
    <property type="match status" value="1"/>
</dbReference>
<dbReference type="InterPro" id="IPR015867">
    <property type="entry name" value="N-reg_PII/ATP_PRibTrfase_C"/>
</dbReference>
<organism evidence="1 2">
    <name type="scientific">Mangrovimicrobium sediminis</name>
    <dbReference type="NCBI Taxonomy" id="2562682"/>
    <lineage>
        <taxon>Bacteria</taxon>
        <taxon>Pseudomonadati</taxon>
        <taxon>Pseudomonadota</taxon>
        <taxon>Gammaproteobacteria</taxon>
        <taxon>Cellvibrionales</taxon>
        <taxon>Halieaceae</taxon>
        <taxon>Mangrovimicrobium</taxon>
    </lineage>
</organism>
<dbReference type="AlphaFoldDB" id="A0A4Z0M9P4"/>
<dbReference type="OrthoDB" id="9795763at2"/>
<dbReference type="RefSeq" id="WP_135440693.1">
    <property type="nucleotide sequence ID" value="NZ_SRLE01000001.1"/>
</dbReference>
<keyword evidence="2" id="KW-1185">Reference proteome</keyword>
<dbReference type="Gene3D" id="3.30.70.120">
    <property type="match status" value="1"/>
</dbReference>
<gene>
    <name evidence="1" type="ORF">E4634_00780</name>
</gene>
<dbReference type="EMBL" id="SRLE01000001">
    <property type="protein sequence ID" value="TGD76116.1"/>
    <property type="molecule type" value="Genomic_DNA"/>
</dbReference>
<dbReference type="SUPFAM" id="SSF102705">
    <property type="entry name" value="NIF3 (NGG1p interacting factor 3)-like"/>
    <property type="match status" value="1"/>
</dbReference>
<evidence type="ECO:0000313" key="1">
    <source>
        <dbReference type="EMBL" id="TGD76116.1"/>
    </source>
</evidence>
<sequence>MYKLGFYVPESHLAAVKEACFDAGAGRIGDYEHCCWQTAGEGQFRPMSGSQPFIGSHGALERVPEYRVEMVCDKRCARAVVDALYAAHPYEEPAWDMVELVNPLP</sequence>
<accession>A0A4Z0M9P4</accession>
<dbReference type="FunFam" id="3.30.70.120:FF:000006">
    <property type="entry name" value="GTP cyclohydrolase 1 type 2 homolog"/>
    <property type="match status" value="1"/>
</dbReference>
<comment type="caution">
    <text evidence="1">The sequence shown here is derived from an EMBL/GenBank/DDBJ whole genome shotgun (WGS) entry which is preliminary data.</text>
</comment>
<proteinExistence type="predicted"/>
<reference evidence="1 2" key="1">
    <citation type="submission" date="2019-04" db="EMBL/GenBank/DDBJ databases">
        <title>Taxonomy of novel Haliea sp. from mangrove soil of West Coast of India.</title>
        <authorList>
            <person name="Verma A."/>
            <person name="Kumar P."/>
            <person name="Krishnamurthi S."/>
        </authorList>
    </citation>
    <scope>NUCLEOTIDE SEQUENCE [LARGE SCALE GENOMIC DNA]</scope>
    <source>
        <strain evidence="1 2">SAOS-164</strain>
    </source>
</reference>
<dbReference type="Proteomes" id="UP000298050">
    <property type="component" value="Unassembled WGS sequence"/>
</dbReference>
<dbReference type="PANTHER" id="PTHR41774">
    <property type="match status" value="1"/>
</dbReference>
<name>A0A4Z0M9P4_9GAMM</name>
<dbReference type="InterPro" id="IPR036069">
    <property type="entry name" value="DUF34/NIF3_sf"/>
</dbReference>
<protein>
    <submittedName>
        <fullName evidence="1">NGG1p interacting factor NIF3</fullName>
    </submittedName>
</protein>
<evidence type="ECO:0000313" key="2">
    <source>
        <dbReference type="Proteomes" id="UP000298050"/>
    </source>
</evidence>